<comment type="similarity">
    <text evidence="1">Belongs to the LysR transcriptional regulatory family.</text>
</comment>
<keyword evidence="3" id="KW-0238">DNA-binding</keyword>
<dbReference type="Gene3D" id="1.10.10.10">
    <property type="entry name" value="Winged helix-like DNA-binding domain superfamily/Winged helix DNA-binding domain"/>
    <property type="match status" value="1"/>
</dbReference>
<dbReference type="PANTHER" id="PTHR30118">
    <property type="entry name" value="HTH-TYPE TRANSCRIPTIONAL REGULATOR LEUO-RELATED"/>
    <property type="match status" value="1"/>
</dbReference>
<keyword evidence="2" id="KW-0805">Transcription regulation</keyword>
<keyword evidence="4" id="KW-0804">Transcription</keyword>
<dbReference type="InterPro" id="IPR037402">
    <property type="entry name" value="YidZ_PBP2"/>
</dbReference>
<dbReference type="InterPro" id="IPR036390">
    <property type="entry name" value="WH_DNA-bd_sf"/>
</dbReference>
<dbReference type="CDD" id="cd08417">
    <property type="entry name" value="PBP2_Nitroaromatics_like"/>
    <property type="match status" value="1"/>
</dbReference>
<dbReference type="InterPro" id="IPR000847">
    <property type="entry name" value="LysR_HTH_N"/>
</dbReference>
<reference evidence="6 7" key="1">
    <citation type="submission" date="2023-02" db="EMBL/GenBank/DDBJ databases">
        <title>Bacterial whole genome sequence for Curvibacter sp. HBC28.</title>
        <authorList>
            <person name="Le V."/>
            <person name="Ko S.-R."/>
            <person name="Ahn C.-Y."/>
            <person name="Oh H.-M."/>
        </authorList>
    </citation>
    <scope>NUCLEOTIDE SEQUENCE [LARGE SCALE GENOMIC DNA]</scope>
    <source>
        <strain evidence="6 7">HBC28</strain>
    </source>
</reference>
<evidence type="ECO:0000256" key="1">
    <source>
        <dbReference type="ARBA" id="ARBA00009437"/>
    </source>
</evidence>
<dbReference type="EMBL" id="JAQSIO010000004">
    <property type="protein sequence ID" value="MDD0815625.1"/>
    <property type="molecule type" value="Genomic_DNA"/>
</dbReference>
<evidence type="ECO:0000313" key="7">
    <source>
        <dbReference type="Proteomes" id="UP001528672"/>
    </source>
</evidence>
<keyword evidence="7" id="KW-1185">Reference proteome</keyword>
<dbReference type="PANTHER" id="PTHR30118:SF6">
    <property type="entry name" value="HTH-TYPE TRANSCRIPTIONAL REGULATOR LEUO"/>
    <property type="match status" value="1"/>
</dbReference>
<evidence type="ECO:0000313" key="6">
    <source>
        <dbReference type="EMBL" id="MDD0815625.1"/>
    </source>
</evidence>
<dbReference type="SUPFAM" id="SSF46785">
    <property type="entry name" value="Winged helix' DNA-binding domain"/>
    <property type="match status" value="1"/>
</dbReference>
<dbReference type="Pfam" id="PF00126">
    <property type="entry name" value="HTH_1"/>
    <property type="match status" value="1"/>
</dbReference>
<protein>
    <submittedName>
        <fullName evidence="6">LysR family transcriptional regulator</fullName>
    </submittedName>
</protein>
<evidence type="ECO:0000256" key="4">
    <source>
        <dbReference type="ARBA" id="ARBA00023163"/>
    </source>
</evidence>
<name>A0ABT5MK83_9BURK</name>
<gene>
    <name evidence="6" type="ORF">PSQ39_13390</name>
</gene>
<organism evidence="6 7">
    <name type="scientific">Curvibacter microcysteis</name>
    <dbReference type="NCBI Taxonomy" id="3026419"/>
    <lineage>
        <taxon>Bacteria</taxon>
        <taxon>Pseudomonadati</taxon>
        <taxon>Pseudomonadota</taxon>
        <taxon>Betaproteobacteria</taxon>
        <taxon>Burkholderiales</taxon>
        <taxon>Comamonadaceae</taxon>
        <taxon>Curvibacter</taxon>
    </lineage>
</organism>
<proteinExistence type="inferred from homology"/>
<evidence type="ECO:0000259" key="5">
    <source>
        <dbReference type="PROSITE" id="PS50931"/>
    </source>
</evidence>
<accession>A0ABT5MK83</accession>
<dbReference type="RefSeq" id="WP_273927313.1">
    <property type="nucleotide sequence ID" value="NZ_JAQSIO010000004.1"/>
</dbReference>
<evidence type="ECO:0000256" key="2">
    <source>
        <dbReference type="ARBA" id="ARBA00023015"/>
    </source>
</evidence>
<feature type="domain" description="HTH lysR-type" evidence="5">
    <location>
        <begin position="9"/>
        <end position="66"/>
    </location>
</feature>
<dbReference type="Gene3D" id="3.40.190.10">
    <property type="entry name" value="Periplasmic binding protein-like II"/>
    <property type="match status" value="2"/>
</dbReference>
<dbReference type="InterPro" id="IPR005119">
    <property type="entry name" value="LysR_subst-bd"/>
</dbReference>
<comment type="caution">
    <text evidence="6">The sequence shown here is derived from an EMBL/GenBank/DDBJ whole genome shotgun (WGS) entry which is preliminary data.</text>
</comment>
<dbReference type="Pfam" id="PF03466">
    <property type="entry name" value="LysR_substrate"/>
    <property type="match status" value="1"/>
</dbReference>
<dbReference type="PROSITE" id="PS50931">
    <property type="entry name" value="HTH_LYSR"/>
    <property type="match status" value="1"/>
</dbReference>
<dbReference type="Proteomes" id="UP001528672">
    <property type="component" value="Unassembled WGS sequence"/>
</dbReference>
<evidence type="ECO:0000256" key="3">
    <source>
        <dbReference type="ARBA" id="ARBA00023125"/>
    </source>
</evidence>
<dbReference type="InterPro" id="IPR036388">
    <property type="entry name" value="WH-like_DNA-bd_sf"/>
</dbReference>
<dbReference type="SUPFAM" id="SSF53850">
    <property type="entry name" value="Periplasmic binding protein-like II"/>
    <property type="match status" value="1"/>
</dbReference>
<dbReference type="InterPro" id="IPR050389">
    <property type="entry name" value="LysR-type_TF"/>
</dbReference>
<sequence length="303" mass="33117">MNKIDWLSLDARLLQLLVTVVDTGSVTGAAQRLGLTQSAVSHGLDRLRAIVGQALFVKSGRGIVATAQAELLARRARSLLDELQAFSVAAGFEPARLHTCFTLAANDLQRDLLLPPLLRRLRAQAPGVSLRVIKSGAPGPALLRDELCQLIITPRPPEGSDLLQKRLFEDRYAVFYDAAQRAAPLSRADYLAADHVSVLYEPRRQLDIDQWLTGQGLARRFVAHVPGMAALGAMLRGSDWLATAPSLLARHSLHGLAQAPVPLATPPMPMYQVWHLRHQGDPVHQWLREVLAQVVAEVLPSPT</sequence>